<gene>
    <name evidence="2" type="ORF">MCOR_15477</name>
</gene>
<keyword evidence="1" id="KW-0732">Signal</keyword>
<name>A0A6J8B658_MYTCO</name>
<feature type="signal peptide" evidence="1">
    <location>
        <begin position="1"/>
        <end position="16"/>
    </location>
</feature>
<dbReference type="EMBL" id="CACVKT020002708">
    <property type="protein sequence ID" value="CAC5379408.1"/>
    <property type="molecule type" value="Genomic_DNA"/>
</dbReference>
<dbReference type="OrthoDB" id="6084362at2759"/>
<sequence length="177" mass="19515">MFSLTVFFSLILLSEQCCFPSEWEADQLVTTATKSAGKTVPTVSKAMLKLSWDTPLRRYASSGTYIANGGYTGNFRSLADYISNVLYEVVDGKCNVTRIIKSFSNVTCTPANAQKSSPVYLGLNQLQITQYTYQQYGMTVYANYATGCVPVSYSSYGSSANKEYVRITRILAAAQEI</sequence>
<evidence type="ECO:0000313" key="2">
    <source>
        <dbReference type="EMBL" id="CAC5379408.1"/>
    </source>
</evidence>
<evidence type="ECO:0000313" key="3">
    <source>
        <dbReference type="Proteomes" id="UP000507470"/>
    </source>
</evidence>
<dbReference type="GO" id="GO:0005764">
    <property type="term" value="C:lysosome"/>
    <property type="evidence" value="ECO:0007669"/>
    <property type="project" value="TreeGrafter"/>
</dbReference>
<dbReference type="GO" id="GO:0005509">
    <property type="term" value="F:calcium ion binding"/>
    <property type="evidence" value="ECO:0007669"/>
    <property type="project" value="InterPro"/>
</dbReference>
<evidence type="ECO:0000256" key="1">
    <source>
        <dbReference type="SAM" id="SignalP"/>
    </source>
</evidence>
<dbReference type="Proteomes" id="UP000507470">
    <property type="component" value="Unassembled WGS sequence"/>
</dbReference>
<organism evidence="2 3">
    <name type="scientific">Mytilus coruscus</name>
    <name type="common">Sea mussel</name>
    <dbReference type="NCBI Taxonomy" id="42192"/>
    <lineage>
        <taxon>Eukaryota</taxon>
        <taxon>Metazoa</taxon>
        <taxon>Spiralia</taxon>
        <taxon>Lophotrochozoa</taxon>
        <taxon>Mollusca</taxon>
        <taxon>Bivalvia</taxon>
        <taxon>Autobranchia</taxon>
        <taxon>Pteriomorphia</taxon>
        <taxon>Mytilida</taxon>
        <taxon>Mytiloidea</taxon>
        <taxon>Mytilidae</taxon>
        <taxon>Mytilinae</taxon>
        <taxon>Mytilus</taxon>
    </lineage>
</organism>
<evidence type="ECO:0008006" key="4">
    <source>
        <dbReference type="Google" id="ProtNLM"/>
    </source>
</evidence>
<proteinExistence type="predicted"/>
<protein>
    <recommendedName>
        <fullName evidence="4">Secreted protein</fullName>
    </recommendedName>
</protein>
<accession>A0A6J8B658</accession>
<dbReference type="GO" id="GO:0007160">
    <property type="term" value="P:cell-matrix adhesion"/>
    <property type="evidence" value="ECO:0007669"/>
    <property type="project" value="InterPro"/>
</dbReference>
<keyword evidence="3" id="KW-1185">Reference proteome</keyword>
<dbReference type="InterPro" id="IPR001299">
    <property type="entry name" value="Ependymin"/>
</dbReference>
<dbReference type="GO" id="GO:0005576">
    <property type="term" value="C:extracellular region"/>
    <property type="evidence" value="ECO:0007669"/>
    <property type="project" value="InterPro"/>
</dbReference>
<dbReference type="PANTHER" id="PTHR10697">
    <property type="entry name" value="MAMMALIAN EPENDYMIN-RELATED PROTEIN 1"/>
    <property type="match status" value="1"/>
</dbReference>
<reference evidence="2 3" key="1">
    <citation type="submission" date="2020-06" db="EMBL/GenBank/DDBJ databases">
        <authorList>
            <person name="Li R."/>
            <person name="Bekaert M."/>
        </authorList>
    </citation>
    <scope>NUCLEOTIDE SEQUENCE [LARGE SCALE GENOMIC DNA]</scope>
    <source>
        <strain evidence="3">wild</strain>
    </source>
</reference>
<dbReference type="PANTHER" id="PTHR10697:SF13">
    <property type="entry name" value="RICIN B LECTIN DOMAIN-CONTAINING PROTEIN"/>
    <property type="match status" value="1"/>
</dbReference>
<feature type="chain" id="PRO_5026822958" description="Secreted protein" evidence="1">
    <location>
        <begin position="17"/>
        <end position="177"/>
    </location>
</feature>
<dbReference type="AlphaFoldDB" id="A0A6J8B658"/>